<evidence type="ECO:0000256" key="8">
    <source>
        <dbReference type="ARBA" id="ARBA00022842"/>
    </source>
</evidence>
<feature type="non-terminal residue" evidence="14">
    <location>
        <position position="155"/>
    </location>
</feature>
<dbReference type="EMBL" id="KQ101801">
    <property type="protein sequence ID" value="KMS93522.1"/>
    <property type="molecule type" value="Genomic_DNA"/>
</dbReference>
<sequence length="155" mass="16259">MAHVCRDGTWQKIDAALVVPDDIITLTAGGAVPADCRIIEGSVAVDQSSLTGESLPVRMQVGGEPKMGSTAVRGEATAIVTATGMNTSYGNTASMIQMSGGQTSNALDRLLLRIVTILLVISVTFCTITLVYMLAYGEHVKSALSFNIVILVMVL</sequence>
<dbReference type="SUPFAM" id="SSF81653">
    <property type="entry name" value="Calcium ATPase, transduction domain A"/>
    <property type="match status" value="1"/>
</dbReference>
<accession>A0A0J8B0W0</accession>
<keyword evidence="11 12" id="KW-0472">Membrane</keyword>
<evidence type="ECO:0000256" key="7">
    <source>
        <dbReference type="ARBA" id="ARBA00022840"/>
    </source>
</evidence>
<name>A0A0J8B0W0_BETVV</name>
<dbReference type="OMA" id="CTITLVY"/>
<protein>
    <recommendedName>
        <fullName evidence="13">P-type ATPase A domain-containing protein</fullName>
    </recommendedName>
</protein>
<dbReference type="GO" id="GO:0016887">
    <property type="term" value="F:ATP hydrolysis activity"/>
    <property type="evidence" value="ECO:0007669"/>
    <property type="project" value="InterPro"/>
</dbReference>
<evidence type="ECO:0000256" key="6">
    <source>
        <dbReference type="ARBA" id="ARBA00022741"/>
    </source>
</evidence>
<evidence type="ECO:0000256" key="10">
    <source>
        <dbReference type="ARBA" id="ARBA00022989"/>
    </source>
</evidence>
<evidence type="ECO:0000313" key="14">
    <source>
        <dbReference type="EMBL" id="KMS93522.1"/>
    </source>
</evidence>
<organism evidence="14 15">
    <name type="scientific">Beta vulgaris subsp. vulgaris</name>
    <name type="common">Beet</name>
    <dbReference type="NCBI Taxonomy" id="3555"/>
    <lineage>
        <taxon>Eukaryota</taxon>
        <taxon>Viridiplantae</taxon>
        <taxon>Streptophyta</taxon>
        <taxon>Embryophyta</taxon>
        <taxon>Tracheophyta</taxon>
        <taxon>Spermatophyta</taxon>
        <taxon>Magnoliopsida</taxon>
        <taxon>eudicotyledons</taxon>
        <taxon>Gunneridae</taxon>
        <taxon>Pentapetalae</taxon>
        <taxon>Caryophyllales</taxon>
        <taxon>Chenopodiaceae</taxon>
        <taxon>Betoideae</taxon>
        <taxon>Beta</taxon>
    </lineage>
</organism>
<evidence type="ECO:0000256" key="5">
    <source>
        <dbReference type="ARBA" id="ARBA00022692"/>
    </source>
</evidence>
<dbReference type="Pfam" id="PF00122">
    <property type="entry name" value="E1-E2_ATPase"/>
    <property type="match status" value="1"/>
</dbReference>
<evidence type="ECO:0000256" key="9">
    <source>
        <dbReference type="ARBA" id="ARBA00022967"/>
    </source>
</evidence>
<keyword evidence="8" id="KW-0460">Magnesium</keyword>
<dbReference type="Gramene" id="KMS93522">
    <property type="protein sequence ID" value="KMS93522"/>
    <property type="gene ID" value="BVRB_030630"/>
</dbReference>
<dbReference type="GO" id="GO:0005524">
    <property type="term" value="F:ATP binding"/>
    <property type="evidence" value="ECO:0007669"/>
    <property type="project" value="UniProtKB-KW"/>
</dbReference>
<proteinExistence type="inferred from homology"/>
<keyword evidence="5 12" id="KW-0812">Transmembrane</keyword>
<evidence type="ECO:0000256" key="11">
    <source>
        <dbReference type="ARBA" id="ARBA00023136"/>
    </source>
</evidence>
<evidence type="ECO:0000256" key="2">
    <source>
        <dbReference type="ARBA" id="ARBA00004141"/>
    </source>
</evidence>
<evidence type="ECO:0000256" key="1">
    <source>
        <dbReference type="ARBA" id="ARBA00003417"/>
    </source>
</evidence>
<comment type="subcellular location">
    <subcellularLocation>
        <location evidence="2">Membrane</location>
        <topology evidence="2">Multi-pass membrane protein</topology>
    </subcellularLocation>
</comment>
<dbReference type="PANTHER" id="PTHR42861">
    <property type="entry name" value="CALCIUM-TRANSPORTING ATPASE"/>
    <property type="match status" value="1"/>
</dbReference>
<dbReference type="eggNOG" id="KOG0205">
    <property type="taxonomic scope" value="Eukaryota"/>
</dbReference>
<comment type="similarity">
    <text evidence="3">Belongs to the cation transport ATPase (P-type) (TC 3.A.3) family. Type IIIA subfamily.</text>
</comment>
<reference evidence="14 15" key="1">
    <citation type="journal article" date="2014" name="Nature">
        <title>The genome of the recently domesticated crop plant sugar beet (Beta vulgaris).</title>
        <authorList>
            <person name="Dohm J.C."/>
            <person name="Minoche A.E."/>
            <person name="Holtgrawe D."/>
            <person name="Capella-Gutierrez S."/>
            <person name="Zakrzewski F."/>
            <person name="Tafer H."/>
            <person name="Rupp O."/>
            <person name="Sorensen T.R."/>
            <person name="Stracke R."/>
            <person name="Reinhardt R."/>
            <person name="Goesmann A."/>
            <person name="Kraft T."/>
            <person name="Schulz B."/>
            <person name="Stadler P.F."/>
            <person name="Schmidt T."/>
            <person name="Gabaldon T."/>
            <person name="Lehrach H."/>
            <person name="Weisshaar B."/>
            <person name="Himmelbauer H."/>
        </authorList>
    </citation>
    <scope>NUCLEOTIDE SEQUENCE [LARGE SCALE GENOMIC DNA]</scope>
    <source>
        <tissue evidence="14">Taproot</tissue>
    </source>
</reference>
<keyword evidence="15" id="KW-1185">Reference proteome</keyword>
<evidence type="ECO:0000259" key="13">
    <source>
        <dbReference type="Pfam" id="PF00122"/>
    </source>
</evidence>
<dbReference type="Gene3D" id="1.20.1110.10">
    <property type="entry name" value="Calcium-transporting ATPase, transmembrane domain"/>
    <property type="match status" value="1"/>
</dbReference>
<keyword evidence="9" id="KW-1278">Translocase</keyword>
<evidence type="ECO:0000256" key="12">
    <source>
        <dbReference type="SAM" id="Phobius"/>
    </source>
</evidence>
<dbReference type="Gene3D" id="2.70.150.10">
    <property type="entry name" value="Calcium-transporting ATPase, cytoplasmic transduction domain A"/>
    <property type="match status" value="1"/>
</dbReference>
<dbReference type="Proteomes" id="UP000035740">
    <property type="component" value="Unassembled WGS sequence"/>
</dbReference>
<evidence type="ECO:0000256" key="4">
    <source>
        <dbReference type="ARBA" id="ARBA00022553"/>
    </source>
</evidence>
<dbReference type="AlphaFoldDB" id="A0A0J8B0W0"/>
<comment type="function">
    <text evidence="1">The plasma membrane ATPase of plants and fungi is a hydrogen ion pump. The proton gradient it generates drives the active transport of nutrients by H(+)-symport. The resulting external acidification and/or internal alkinization may mediate growth responses.</text>
</comment>
<feature type="domain" description="P-type ATPase A" evidence="13">
    <location>
        <begin position="2"/>
        <end position="96"/>
    </location>
</feature>
<evidence type="ECO:0000256" key="3">
    <source>
        <dbReference type="ARBA" id="ARBA00008804"/>
    </source>
</evidence>
<evidence type="ECO:0000313" key="15">
    <source>
        <dbReference type="Proteomes" id="UP000035740"/>
    </source>
</evidence>
<keyword evidence="4" id="KW-0597">Phosphoprotein</keyword>
<keyword evidence="10 12" id="KW-1133">Transmembrane helix</keyword>
<dbReference type="NCBIfam" id="TIGR01494">
    <property type="entry name" value="ATPase_P-type"/>
    <property type="match status" value="1"/>
</dbReference>
<dbReference type="InterPro" id="IPR008250">
    <property type="entry name" value="ATPase_P-typ_transduc_dom_A_sf"/>
</dbReference>
<keyword evidence="6" id="KW-0547">Nucleotide-binding</keyword>
<dbReference type="GO" id="GO:0016020">
    <property type="term" value="C:membrane"/>
    <property type="evidence" value="ECO:0007669"/>
    <property type="project" value="UniProtKB-SubCell"/>
</dbReference>
<keyword evidence="7" id="KW-0067">ATP-binding</keyword>
<dbReference type="InterPro" id="IPR059000">
    <property type="entry name" value="ATPase_P-type_domA"/>
</dbReference>
<gene>
    <name evidence="14" type="ORF">BVRB_030630</name>
</gene>
<dbReference type="InterPro" id="IPR001757">
    <property type="entry name" value="P_typ_ATPase"/>
</dbReference>
<feature type="transmembrane region" description="Helical" evidence="12">
    <location>
        <begin position="110"/>
        <end position="135"/>
    </location>
</feature>
<dbReference type="FunFam" id="2.70.150.10:FF:000042">
    <property type="entry name" value="Plasma membrane ATPase"/>
    <property type="match status" value="1"/>
</dbReference>
<dbReference type="OrthoDB" id="116380at2759"/>